<dbReference type="InterPro" id="IPR011006">
    <property type="entry name" value="CheY-like_superfamily"/>
</dbReference>
<dbReference type="InterPro" id="IPR009057">
    <property type="entry name" value="Homeodomain-like_sf"/>
</dbReference>
<dbReference type="InterPro" id="IPR020449">
    <property type="entry name" value="Tscrpt_reg_AraC-type_HTH"/>
</dbReference>
<evidence type="ECO:0000259" key="8">
    <source>
        <dbReference type="PROSITE" id="PS50110"/>
    </source>
</evidence>
<evidence type="ECO:0000256" key="5">
    <source>
        <dbReference type="ARBA" id="ARBA00024867"/>
    </source>
</evidence>
<dbReference type="RefSeq" id="WP_130182733.1">
    <property type="nucleotide sequence ID" value="NZ_CP035945.1"/>
</dbReference>
<dbReference type="PROSITE" id="PS00041">
    <property type="entry name" value="HTH_ARAC_FAMILY_1"/>
    <property type="match status" value="1"/>
</dbReference>
<evidence type="ECO:0000259" key="7">
    <source>
        <dbReference type="PROSITE" id="PS01124"/>
    </source>
</evidence>
<sequence>MINVMVIEDRILTLNALKTQVRWEEYGLNPVGFFSGCQEAMKNLDGLNPDVIISDIVMPGMDGLSFCEYINGLGRNIKIIIISAYSKFEYAKKGIQLGVYDFLEKPVDYEFLSQRILQAGKEKHHEEQVQHVYENNHGIYRETFFQKLLKDSKESCKLDRVELEEILESDLRKMQFNCIMVAVETGKNDITGEEICSEICGNLSQYYQTQEFWGPFFMETDVYCIVFGEKENFFMSTLIHLLKKYIRDLAEKRPGVYINMGIGYWVDDIRKLQYAADTAVQALEYRFVLGRNQVFHIHDYADKELSDYTRFDYFEKKLADCLTSGDFGGIDKVCAEIRNYMENHGIKRSYLLFFVTTFLSTQVCGMLPDERVKDLISLQKLNAMVYASDILEYFEKILITLCREIRNYTAKDTTQTVSKIKRYIEENYREEDLSLGQIAKVFHMSPNYICRIFKEQAGSTLVNYISSLRILQAKKLLVETDKKIGEISSELGYSSQYYFSMGFKKATGYSPKEYRKIQE</sequence>
<dbReference type="Proteomes" id="UP000289794">
    <property type="component" value="Chromosome"/>
</dbReference>
<dbReference type="PANTHER" id="PTHR43280:SF28">
    <property type="entry name" value="HTH-TYPE TRANSCRIPTIONAL ACTIVATOR RHAS"/>
    <property type="match status" value="1"/>
</dbReference>
<reference evidence="9 10" key="1">
    <citation type="submission" date="2019-01" db="EMBL/GenBank/DDBJ databases">
        <title>PMF-metabolizing Aryl O-demethylase.</title>
        <authorList>
            <person name="Kim M."/>
        </authorList>
    </citation>
    <scope>NUCLEOTIDE SEQUENCE [LARGE SCALE GENOMIC DNA]</scope>
    <source>
        <strain evidence="9 10">PMF1</strain>
    </source>
</reference>
<dbReference type="SMART" id="SM00448">
    <property type="entry name" value="REC"/>
    <property type="match status" value="1"/>
</dbReference>
<evidence type="ECO:0000256" key="4">
    <source>
        <dbReference type="ARBA" id="ARBA00023163"/>
    </source>
</evidence>
<evidence type="ECO:0000256" key="3">
    <source>
        <dbReference type="ARBA" id="ARBA00023125"/>
    </source>
</evidence>
<comment type="function">
    <text evidence="5">May play the central regulatory role in sporulation. It may be an element of the effector pathway responsible for the activation of sporulation genes in response to nutritional stress. Spo0A may act in concert with spo0H (a sigma factor) to control the expression of some genes that are critical to the sporulation process.</text>
</comment>
<evidence type="ECO:0000256" key="1">
    <source>
        <dbReference type="ARBA" id="ARBA00018672"/>
    </source>
</evidence>
<dbReference type="PANTHER" id="PTHR43280">
    <property type="entry name" value="ARAC-FAMILY TRANSCRIPTIONAL REGULATOR"/>
    <property type="match status" value="1"/>
</dbReference>
<dbReference type="Pfam" id="PF12833">
    <property type="entry name" value="HTH_18"/>
    <property type="match status" value="1"/>
</dbReference>
<dbReference type="InterPro" id="IPR018060">
    <property type="entry name" value="HTH_AraC"/>
</dbReference>
<keyword evidence="3" id="KW-0238">DNA-binding</keyword>
<dbReference type="Pfam" id="PF00072">
    <property type="entry name" value="Response_reg"/>
    <property type="match status" value="1"/>
</dbReference>
<dbReference type="GO" id="GO:0043565">
    <property type="term" value="F:sequence-specific DNA binding"/>
    <property type="evidence" value="ECO:0007669"/>
    <property type="project" value="InterPro"/>
</dbReference>
<dbReference type="GO" id="GO:0032259">
    <property type="term" value="P:methylation"/>
    <property type="evidence" value="ECO:0007669"/>
    <property type="project" value="UniProtKB-KW"/>
</dbReference>
<dbReference type="KEGG" id="bpro:PMF13cell1_05365"/>
<dbReference type="GO" id="GO:0008168">
    <property type="term" value="F:methyltransferase activity"/>
    <property type="evidence" value="ECO:0007669"/>
    <property type="project" value="UniProtKB-KW"/>
</dbReference>
<dbReference type="Gene3D" id="3.40.50.2300">
    <property type="match status" value="1"/>
</dbReference>
<keyword evidence="9" id="KW-0489">Methyltransferase</keyword>
<accession>A0A4P6M3H1</accession>
<dbReference type="SMART" id="SM00342">
    <property type="entry name" value="HTH_ARAC"/>
    <property type="match status" value="1"/>
</dbReference>
<dbReference type="EMBL" id="CP035945">
    <property type="protein sequence ID" value="QBE99771.1"/>
    <property type="molecule type" value="Genomic_DNA"/>
</dbReference>
<evidence type="ECO:0000313" key="10">
    <source>
        <dbReference type="Proteomes" id="UP000289794"/>
    </source>
</evidence>
<organism evidence="9 10">
    <name type="scientific">Blautia producta</name>
    <dbReference type="NCBI Taxonomy" id="33035"/>
    <lineage>
        <taxon>Bacteria</taxon>
        <taxon>Bacillati</taxon>
        <taxon>Bacillota</taxon>
        <taxon>Clostridia</taxon>
        <taxon>Lachnospirales</taxon>
        <taxon>Lachnospiraceae</taxon>
        <taxon>Blautia</taxon>
    </lineage>
</organism>
<proteinExistence type="predicted"/>
<dbReference type="AlphaFoldDB" id="A0A4P6M3H1"/>
<feature type="modified residue" description="4-aspartylphosphate" evidence="6">
    <location>
        <position position="55"/>
    </location>
</feature>
<keyword evidence="9" id="KW-0808">Transferase</keyword>
<keyword evidence="2" id="KW-0805">Transcription regulation</keyword>
<keyword evidence="6" id="KW-0597">Phosphoprotein</keyword>
<gene>
    <name evidence="9" type="primary">adaA_9</name>
    <name evidence="9" type="ORF">PMF13cell1_05365</name>
</gene>
<dbReference type="PROSITE" id="PS50110">
    <property type="entry name" value="RESPONSE_REGULATORY"/>
    <property type="match status" value="1"/>
</dbReference>
<dbReference type="CDD" id="cd17536">
    <property type="entry name" value="REC_YesN-like"/>
    <property type="match status" value="1"/>
</dbReference>
<evidence type="ECO:0000313" key="9">
    <source>
        <dbReference type="EMBL" id="QBE99771.1"/>
    </source>
</evidence>
<feature type="domain" description="Response regulatory" evidence="8">
    <location>
        <begin position="3"/>
        <end position="120"/>
    </location>
</feature>
<dbReference type="GO" id="GO:0000160">
    <property type="term" value="P:phosphorelay signal transduction system"/>
    <property type="evidence" value="ECO:0007669"/>
    <property type="project" value="InterPro"/>
</dbReference>
<evidence type="ECO:0000256" key="6">
    <source>
        <dbReference type="PROSITE-ProRule" id="PRU00169"/>
    </source>
</evidence>
<dbReference type="SUPFAM" id="SSF52172">
    <property type="entry name" value="CheY-like"/>
    <property type="match status" value="1"/>
</dbReference>
<dbReference type="Gene3D" id="1.10.10.60">
    <property type="entry name" value="Homeodomain-like"/>
    <property type="match status" value="2"/>
</dbReference>
<dbReference type="GO" id="GO:0003700">
    <property type="term" value="F:DNA-binding transcription factor activity"/>
    <property type="evidence" value="ECO:0007669"/>
    <property type="project" value="InterPro"/>
</dbReference>
<dbReference type="InterPro" id="IPR018062">
    <property type="entry name" value="HTH_AraC-typ_CS"/>
</dbReference>
<feature type="domain" description="HTH araC/xylS-type" evidence="7">
    <location>
        <begin position="418"/>
        <end position="517"/>
    </location>
</feature>
<evidence type="ECO:0000256" key="2">
    <source>
        <dbReference type="ARBA" id="ARBA00023015"/>
    </source>
</evidence>
<name>A0A4P6M3H1_9FIRM</name>
<protein>
    <recommendedName>
        <fullName evidence="1">Stage 0 sporulation protein A homolog</fullName>
    </recommendedName>
</protein>
<dbReference type="PRINTS" id="PR00032">
    <property type="entry name" value="HTHARAC"/>
</dbReference>
<dbReference type="SUPFAM" id="SSF46689">
    <property type="entry name" value="Homeodomain-like"/>
    <property type="match status" value="2"/>
</dbReference>
<keyword evidence="4" id="KW-0804">Transcription</keyword>
<dbReference type="PROSITE" id="PS01124">
    <property type="entry name" value="HTH_ARAC_FAMILY_2"/>
    <property type="match status" value="1"/>
</dbReference>
<dbReference type="InterPro" id="IPR001789">
    <property type="entry name" value="Sig_transdc_resp-reg_receiver"/>
</dbReference>